<feature type="region of interest" description="Disordered" evidence="1">
    <location>
        <begin position="43"/>
        <end position="67"/>
    </location>
</feature>
<name>A0A328DDH3_9ASTE</name>
<sequence length="129" mass="13963">MAWSEPESAICKHHPTHKQPPGVCSCCLRERLAKISGTASSNRYGDYTSASSSCSSGRVSPRGHRRISSDVAEGRFSWSGGCEGGLRKSRSIAFAADRRPGGGGEKKREGFWTKLIKSAGKRTKKVLLH</sequence>
<dbReference type="Proteomes" id="UP000249390">
    <property type="component" value="Unassembled WGS sequence"/>
</dbReference>
<organism evidence="2 3">
    <name type="scientific">Cuscuta australis</name>
    <dbReference type="NCBI Taxonomy" id="267555"/>
    <lineage>
        <taxon>Eukaryota</taxon>
        <taxon>Viridiplantae</taxon>
        <taxon>Streptophyta</taxon>
        <taxon>Embryophyta</taxon>
        <taxon>Tracheophyta</taxon>
        <taxon>Spermatophyta</taxon>
        <taxon>Magnoliopsida</taxon>
        <taxon>eudicotyledons</taxon>
        <taxon>Gunneridae</taxon>
        <taxon>Pentapetalae</taxon>
        <taxon>asterids</taxon>
        <taxon>lamiids</taxon>
        <taxon>Solanales</taxon>
        <taxon>Convolvulaceae</taxon>
        <taxon>Cuscuteae</taxon>
        <taxon>Cuscuta</taxon>
        <taxon>Cuscuta subgen. Grammica</taxon>
        <taxon>Cuscuta sect. Cleistogrammica</taxon>
    </lineage>
</organism>
<protein>
    <submittedName>
        <fullName evidence="2">Uncharacterized protein</fullName>
    </submittedName>
</protein>
<dbReference type="EMBL" id="NQVE01000150">
    <property type="protein sequence ID" value="RAL43952.1"/>
    <property type="molecule type" value="Genomic_DNA"/>
</dbReference>
<proteinExistence type="predicted"/>
<dbReference type="PANTHER" id="PTHR34046">
    <property type="entry name" value="OS06G0218800 PROTEIN"/>
    <property type="match status" value="1"/>
</dbReference>
<accession>A0A328DDH3</accession>
<reference evidence="2 3" key="1">
    <citation type="submission" date="2018-06" db="EMBL/GenBank/DDBJ databases">
        <title>The Genome of Cuscuta australis (Dodder) Provides Insight into the Evolution of Plant Parasitism.</title>
        <authorList>
            <person name="Liu H."/>
        </authorList>
    </citation>
    <scope>NUCLEOTIDE SEQUENCE [LARGE SCALE GENOMIC DNA]</scope>
    <source>
        <strain evidence="3">cv. Yunnan</strain>
        <tissue evidence="2">Vines</tissue>
    </source>
</reference>
<evidence type="ECO:0000313" key="2">
    <source>
        <dbReference type="EMBL" id="RAL43952.1"/>
    </source>
</evidence>
<dbReference type="PANTHER" id="PTHR34046:SF19">
    <property type="entry name" value="RAPIDLY ELICITED PROTEIN, PUTATIVE-RELATED"/>
    <property type="match status" value="1"/>
</dbReference>
<dbReference type="AlphaFoldDB" id="A0A328DDH3"/>
<gene>
    <name evidence="2" type="ORF">DM860_014089</name>
</gene>
<comment type="caution">
    <text evidence="2">The sequence shown here is derived from an EMBL/GenBank/DDBJ whole genome shotgun (WGS) entry which is preliminary data.</text>
</comment>
<keyword evidence="3" id="KW-1185">Reference proteome</keyword>
<feature type="compositionally biased region" description="Low complexity" evidence="1">
    <location>
        <begin position="49"/>
        <end position="60"/>
    </location>
</feature>
<evidence type="ECO:0000313" key="3">
    <source>
        <dbReference type="Proteomes" id="UP000249390"/>
    </source>
</evidence>
<evidence type="ECO:0000256" key="1">
    <source>
        <dbReference type="SAM" id="MobiDB-lite"/>
    </source>
</evidence>